<dbReference type="Proteomes" id="UP000246114">
    <property type="component" value="Unassembled WGS sequence"/>
</dbReference>
<accession>A0A316MDR0</accession>
<sequence>MNKKRVCNNCKKSMFTECEALKNNEEYLKIIKEDDSIFNEKLFDFKDNYTCDEFKSMYIEYPIEVSKINSDNEIFTLAKNKVGKFAKIRPCSKEYKNKTFLGLYLGDLPIGNNISHNPDTKELKVSFHCNPAIFVFDLNKIIYGCESWWGVIKSEEDLNSISDCDIDNVWYVRALKTLQRDSQYVESVK</sequence>
<gene>
    <name evidence="1" type="ORF">DBY38_02000</name>
</gene>
<evidence type="ECO:0000313" key="1">
    <source>
        <dbReference type="EMBL" id="PWL55369.1"/>
    </source>
</evidence>
<proteinExistence type="predicted"/>
<protein>
    <submittedName>
        <fullName evidence="1">Uncharacterized protein</fullName>
    </submittedName>
</protein>
<evidence type="ECO:0000313" key="2">
    <source>
        <dbReference type="Proteomes" id="UP000246114"/>
    </source>
</evidence>
<comment type="caution">
    <text evidence="1">The sequence shown here is derived from an EMBL/GenBank/DDBJ whole genome shotgun (WGS) entry which is preliminary data.</text>
</comment>
<dbReference type="AlphaFoldDB" id="A0A316MDR0"/>
<reference evidence="1 2" key="1">
    <citation type="submission" date="2018-03" db="EMBL/GenBank/DDBJ databases">
        <title>The uncultured portion of the human microbiome is neutrally assembled.</title>
        <authorList>
            <person name="Jeraldo P."/>
            <person name="Boardman L."/>
            <person name="White B.A."/>
            <person name="Nelson H."/>
            <person name="Goldenfeld N."/>
            <person name="Chia N."/>
        </authorList>
    </citation>
    <scope>NUCLEOTIDE SEQUENCE [LARGE SCALE GENOMIC DNA]</scope>
    <source>
        <strain evidence="1">CIM:MAG 903</strain>
    </source>
</reference>
<dbReference type="EMBL" id="QAMZ01000007">
    <property type="protein sequence ID" value="PWL55369.1"/>
    <property type="molecule type" value="Genomic_DNA"/>
</dbReference>
<organism evidence="1 2">
    <name type="scientific">Clostridium cadaveris</name>
    <dbReference type="NCBI Taxonomy" id="1529"/>
    <lineage>
        <taxon>Bacteria</taxon>
        <taxon>Bacillati</taxon>
        <taxon>Bacillota</taxon>
        <taxon>Clostridia</taxon>
        <taxon>Eubacteriales</taxon>
        <taxon>Clostridiaceae</taxon>
        <taxon>Clostridium</taxon>
    </lineage>
</organism>
<name>A0A316MDR0_9CLOT</name>